<keyword evidence="1" id="KW-1133">Transmembrane helix</keyword>
<accession>A0A918RYC3</accession>
<comment type="caution">
    <text evidence="3">The sequence shown here is derived from an EMBL/GenBank/DDBJ whole genome shotgun (WGS) entry which is preliminary data.</text>
</comment>
<keyword evidence="4" id="KW-1185">Reference proteome</keyword>
<feature type="transmembrane region" description="Helical" evidence="1">
    <location>
        <begin position="6"/>
        <end position="28"/>
    </location>
</feature>
<evidence type="ECO:0000313" key="3">
    <source>
        <dbReference type="EMBL" id="GHA15585.1"/>
    </source>
</evidence>
<name>A0A918RYC3_9GAMM</name>
<sequence>MPFEMVPAIFLAALMRGNLPFAIAGIWVSNPLTWIPLYTPCYLLGAAIIGVQPVELHQITIFQLGWHYVALWLGCLIVGIVLSVSVHFLISFVWRSQVRQRWRLRQQGRLKRAESSEVDTHSSL</sequence>
<dbReference type="Pfam" id="PF09835">
    <property type="entry name" value="DUF2062"/>
    <property type="match status" value="1"/>
</dbReference>
<dbReference type="InterPro" id="IPR018639">
    <property type="entry name" value="DUF2062"/>
</dbReference>
<evidence type="ECO:0000256" key="1">
    <source>
        <dbReference type="SAM" id="Phobius"/>
    </source>
</evidence>
<evidence type="ECO:0000259" key="2">
    <source>
        <dbReference type="Pfam" id="PF09835"/>
    </source>
</evidence>
<proteinExistence type="predicted"/>
<reference evidence="3" key="2">
    <citation type="submission" date="2020-09" db="EMBL/GenBank/DDBJ databases">
        <authorList>
            <person name="Sun Q."/>
            <person name="Kim S."/>
        </authorList>
    </citation>
    <scope>NUCLEOTIDE SEQUENCE</scope>
    <source>
        <strain evidence="3">KCTC 12711</strain>
    </source>
</reference>
<keyword evidence="1" id="KW-0812">Transmembrane</keyword>
<dbReference type="EMBL" id="BMXA01000005">
    <property type="protein sequence ID" value="GHA15585.1"/>
    <property type="molecule type" value="Genomic_DNA"/>
</dbReference>
<organism evidence="3 4">
    <name type="scientific">Arenicella chitinivorans</name>
    <dbReference type="NCBI Taxonomy" id="1329800"/>
    <lineage>
        <taxon>Bacteria</taxon>
        <taxon>Pseudomonadati</taxon>
        <taxon>Pseudomonadota</taxon>
        <taxon>Gammaproteobacteria</taxon>
        <taxon>Arenicellales</taxon>
        <taxon>Arenicellaceae</taxon>
        <taxon>Arenicella</taxon>
    </lineage>
</organism>
<feature type="domain" description="DUF2062" evidence="2">
    <location>
        <begin position="1"/>
        <end position="103"/>
    </location>
</feature>
<dbReference type="Proteomes" id="UP000614811">
    <property type="component" value="Unassembled WGS sequence"/>
</dbReference>
<dbReference type="PANTHER" id="PTHR40547">
    <property type="entry name" value="SLL0298 PROTEIN"/>
    <property type="match status" value="1"/>
</dbReference>
<feature type="transmembrane region" description="Helical" evidence="1">
    <location>
        <begin position="66"/>
        <end position="94"/>
    </location>
</feature>
<feature type="transmembrane region" description="Helical" evidence="1">
    <location>
        <begin position="35"/>
        <end position="54"/>
    </location>
</feature>
<reference evidence="3" key="1">
    <citation type="journal article" date="2014" name="Int. J. Syst. Evol. Microbiol.">
        <title>Complete genome sequence of Corynebacterium casei LMG S-19264T (=DSM 44701T), isolated from a smear-ripened cheese.</title>
        <authorList>
            <consortium name="US DOE Joint Genome Institute (JGI-PGF)"/>
            <person name="Walter F."/>
            <person name="Albersmeier A."/>
            <person name="Kalinowski J."/>
            <person name="Ruckert C."/>
        </authorList>
    </citation>
    <scope>NUCLEOTIDE SEQUENCE</scope>
    <source>
        <strain evidence="3">KCTC 12711</strain>
    </source>
</reference>
<dbReference type="PANTHER" id="PTHR40547:SF1">
    <property type="entry name" value="SLL0298 PROTEIN"/>
    <property type="match status" value="1"/>
</dbReference>
<protein>
    <recommendedName>
        <fullName evidence="2">DUF2062 domain-containing protein</fullName>
    </recommendedName>
</protein>
<keyword evidence="1" id="KW-0472">Membrane</keyword>
<gene>
    <name evidence="3" type="ORF">GCM10008090_26440</name>
</gene>
<dbReference type="AlphaFoldDB" id="A0A918RYC3"/>
<evidence type="ECO:0000313" key="4">
    <source>
        <dbReference type="Proteomes" id="UP000614811"/>
    </source>
</evidence>